<dbReference type="Proteomes" id="UP001222800">
    <property type="component" value="Chromosome"/>
</dbReference>
<organism evidence="2 3">
    <name type="scientific">Tepidibacter hydrothermalis</name>
    <dbReference type="NCBI Taxonomy" id="3036126"/>
    <lineage>
        <taxon>Bacteria</taxon>
        <taxon>Bacillati</taxon>
        <taxon>Bacillota</taxon>
        <taxon>Clostridia</taxon>
        <taxon>Peptostreptococcales</taxon>
        <taxon>Peptostreptococcaceae</taxon>
        <taxon>Tepidibacter</taxon>
    </lineage>
</organism>
<protein>
    <submittedName>
        <fullName evidence="2">Uncharacterized protein</fullName>
    </submittedName>
</protein>
<feature type="transmembrane region" description="Helical" evidence="1">
    <location>
        <begin position="12"/>
        <end position="31"/>
    </location>
</feature>
<evidence type="ECO:0000256" key="1">
    <source>
        <dbReference type="SAM" id="Phobius"/>
    </source>
</evidence>
<name>A0ABY8E731_9FIRM</name>
<keyword evidence="3" id="KW-1185">Reference proteome</keyword>
<dbReference type="RefSeq" id="WP_277730601.1">
    <property type="nucleotide sequence ID" value="NZ_CP120733.1"/>
</dbReference>
<sequence length="88" mass="10376">MYLKNKQSKIYLFTNLLAMCGIIMYIIYYFTNAYTLIELKLSDIVLIIFGLYKILMGIKRVILRKNKRGYFDCLIGIVCLAVFIKYVL</sequence>
<feature type="transmembrane region" description="Helical" evidence="1">
    <location>
        <begin position="70"/>
        <end position="87"/>
    </location>
</feature>
<accession>A0ABY8E731</accession>
<keyword evidence="1" id="KW-1133">Transmembrane helix</keyword>
<gene>
    <name evidence="2" type="ORF">P4S50_09785</name>
</gene>
<keyword evidence="1" id="KW-0812">Transmembrane</keyword>
<evidence type="ECO:0000313" key="3">
    <source>
        <dbReference type="Proteomes" id="UP001222800"/>
    </source>
</evidence>
<dbReference type="EMBL" id="CP120733">
    <property type="protein sequence ID" value="WFD08692.1"/>
    <property type="molecule type" value="Genomic_DNA"/>
</dbReference>
<feature type="transmembrane region" description="Helical" evidence="1">
    <location>
        <begin position="37"/>
        <end position="58"/>
    </location>
</feature>
<proteinExistence type="predicted"/>
<evidence type="ECO:0000313" key="2">
    <source>
        <dbReference type="EMBL" id="WFD08692.1"/>
    </source>
</evidence>
<reference evidence="2 3" key="1">
    <citation type="submission" date="2023-03" db="EMBL/GenBank/DDBJ databases">
        <title>Complete genome sequence of Tepidibacter sp. SWIR-1, isolated from a deep-sea hydrothermal vent.</title>
        <authorList>
            <person name="Li X."/>
        </authorList>
    </citation>
    <scope>NUCLEOTIDE SEQUENCE [LARGE SCALE GENOMIC DNA]</scope>
    <source>
        <strain evidence="2 3">SWIR-1</strain>
    </source>
</reference>
<keyword evidence="1" id="KW-0472">Membrane</keyword>